<evidence type="ECO:0000259" key="5">
    <source>
        <dbReference type="Pfam" id="PF13476"/>
    </source>
</evidence>
<evidence type="ECO:0000256" key="2">
    <source>
        <dbReference type="ARBA" id="ARBA00011322"/>
    </source>
</evidence>
<keyword evidence="7" id="KW-1185">Reference proteome</keyword>
<dbReference type="AlphaFoldDB" id="A0A285NZ94"/>
<dbReference type="Gene3D" id="1.10.287.510">
    <property type="entry name" value="Helix hairpin bin"/>
    <property type="match status" value="1"/>
</dbReference>
<dbReference type="RefSeq" id="WP_097042508.1">
    <property type="nucleotide sequence ID" value="NZ_OBEK01000003.1"/>
</dbReference>
<dbReference type="GO" id="GO:0016887">
    <property type="term" value="F:ATP hydrolysis activity"/>
    <property type="evidence" value="ECO:0007669"/>
    <property type="project" value="InterPro"/>
</dbReference>
<gene>
    <name evidence="6" type="ORF">SAMN05421503_2450</name>
</gene>
<evidence type="ECO:0000256" key="4">
    <source>
        <dbReference type="SAM" id="Coils"/>
    </source>
</evidence>
<accession>A0A285NZ94</accession>
<dbReference type="PANTHER" id="PTHR32114:SF2">
    <property type="entry name" value="ABC TRANSPORTER ABCH.3"/>
    <property type="match status" value="1"/>
</dbReference>
<dbReference type="GO" id="GO:0006302">
    <property type="term" value="P:double-strand break repair"/>
    <property type="evidence" value="ECO:0007669"/>
    <property type="project" value="InterPro"/>
</dbReference>
<dbReference type="PANTHER" id="PTHR32114">
    <property type="entry name" value="ABC TRANSPORTER ABCH.3"/>
    <property type="match status" value="1"/>
</dbReference>
<comment type="similarity">
    <text evidence="1">Belongs to the SMC family. SbcC subfamily.</text>
</comment>
<evidence type="ECO:0000313" key="7">
    <source>
        <dbReference type="Proteomes" id="UP000219356"/>
    </source>
</evidence>
<reference evidence="7" key="1">
    <citation type="submission" date="2017-09" db="EMBL/GenBank/DDBJ databases">
        <authorList>
            <person name="Varghese N."/>
            <person name="Submissions S."/>
        </authorList>
    </citation>
    <scope>NUCLEOTIDE SEQUENCE [LARGE SCALE GENOMIC DNA]</scope>
    <source>
        <strain evidence="7">CGMCC 1.8913</strain>
    </source>
</reference>
<dbReference type="EMBL" id="OBEK01000003">
    <property type="protein sequence ID" value="SNZ14528.1"/>
    <property type="molecule type" value="Genomic_DNA"/>
</dbReference>
<feature type="domain" description="Rad50/SbcC-type AAA" evidence="5">
    <location>
        <begin position="7"/>
        <end position="353"/>
    </location>
</feature>
<dbReference type="Gene3D" id="3.40.50.300">
    <property type="entry name" value="P-loop containing nucleotide triphosphate hydrolases"/>
    <property type="match status" value="1"/>
</dbReference>
<name>A0A285NZ94_9BACI</name>
<proteinExistence type="inferred from homology"/>
<feature type="coiled-coil region" evidence="4">
    <location>
        <begin position="186"/>
        <end position="274"/>
    </location>
</feature>
<dbReference type="Proteomes" id="UP000219356">
    <property type="component" value="Unassembled WGS sequence"/>
</dbReference>
<organism evidence="6 7">
    <name type="scientific">Terribacillus aidingensis</name>
    <dbReference type="NCBI Taxonomy" id="586416"/>
    <lineage>
        <taxon>Bacteria</taxon>
        <taxon>Bacillati</taxon>
        <taxon>Bacillota</taxon>
        <taxon>Bacilli</taxon>
        <taxon>Bacillales</taxon>
        <taxon>Bacillaceae</taxon>
        <taxon>Terribacillus</taxon>
    </lineage>
</organism>
<keyword evidence="4" id="KW-0175">Coiled coil</keyword>
<dbReference type="OrthoDB" id="1698838at2"/>
<sequence>MQIKFKSLKLQNFKSHRDLTVNFGEVTKIAGDNAEGKSTIGESISWLLYGIDLLGNKLDPTPVTYEADETLVSLLFNDGQKDVLLSRGLKKGRASYYINEVPSKAGDYNELLDNLFDKDLFLSLFNPNYFFTMKWTDQRAMVLQYVTAPANKEVFAALPKAQGDKLAALVKKHSLSDIDKLHRDKKKKLDKQYIAAQSKTKTLKEQLEEDAPRVPLESLQAEKSIFTKQLNEVQEVINSASSTNNQINTLNGRIKALLDERSRMQEQWKILKAETIEDTCRTCKQPLKGDAVKAAEEDKEHRKANFKTTYDKTVADRKALEAQLAGLTFVDVSEQMAKAQELQQKITPIEAEIRNHKQFEDKEKQMHKAVDAEMETLDSLNESIFIVDAVKAYYAKEAELQAAKVDDLLDNLSIKLFETQKNGEIKTTFEIQMDGKDYRKLSLSESIRAGLELRDVLSEQSDVITPVFLDNSESITRFKEPLGQLIVSRVVAGEELSIKGADE</sequence>
<evidence type="ECO:0000256" key="3">
    <source>
        <dbReference type="ARBA" id="ARBA00013368"/>
    </source>
</evidence>
<protein>
    <recommendedName>
        <fullName evidence="3">Nuclease SbcCD subunit C</fullName>
    </recommendedName>
</protein>
<evidence type="ECO:0000256" key="1">
    <source>
        <dbReference type="ARBA" id="ARBA00006930"/>
    </source>
</evidence>
<comment type="subunit">
    <text evidence="2">Heterodimer of SbcC and SbcD.</text>
</comment>
<dbReference type="SUPFAM" id="SSF52540">
    <property type="entry name" value="P-loop containing nucleoside triphosphate hydrolases"/>
    <property type="match status" value="1"/>
</dbReference>
<evidence type="ECO:0000313" key="6">
    <source>
        <dbReference type="EMBL" id="SNZ14528.1"/>
    </source>
</evidence>
<dbReference type="InterPro" id="IPR038729">
    <property type="entry name" value="Rad50/SbcC_AAA"/>
</dbReference>
<dbReference type="Pfam" id="PF13476">
    <property type="entry name" value="AAA_23"/>
    <property type="match status" value="1"/>
</dbReference>
<dbReference type="InterPro" id="IPR027417">
    <property type="entry name" value="P-loop_NTPase"/>
</dbReference>